<keyword evidence="2" id="KW-1185">Reference proteome</keyword>
<dbReference type="EMBL" id="MU167327">
    <property type="protein sequence ID" value="KAG0143167.1"/>
    <property type="molecule type" value="Genomic_DNA"/>
</dbReference>
<proteinExistence type="predicted"/>
<gene>
    <name evidence="1" type="ORF">CROQUDRAFT_96676</name>
</gene>
<dbReference type="Proteomes" id="UP000886653">
    <property type="component" value="Unassembled WGS sequence"/>
</dbReference>
<dbReference type="AlphaFoldDB" id="A0A9P6T8J9"/>
<name>A0A9P6T8J9_9BASI</name>
<sequence>MTYEVKRANVCWPRRYGRQFLRALEHLNEQAEALRHLSLSLQLTPEQAIDRMRVYFIQRQAAERVFTLLSPENVRTTNFSPNLD</sequence>
<comment type="caution">
    <text evidence="1">The sequence shown here is derived from an EMBL/GenBank/DDBJ whole genome shotgun (WGS) entry which is preliminary data.</text>
</comment>
<accession>A0A9P6T8J9</accession>
<organism evidence="1 2">
    <name type="scientific">Cronartium quercuum f. sp. fusiforme G11</name>
    <dbReference type="NCBI Taxonomy" id="708437"/>
    <lineage>
        <taxon>Eukaryota</taxon>
        <taxon>Fungi</taxon>
        <taxon>Dikarya</taxon>
        <taxon>Basidiomycota</taxon>
        <taxon>Pucciniomycotina</taxon>
        <taxon>Pucciniomycetes</taxon>
        <taxon>Pucciniales</taxon>
        <taxon>Coleosporiaceae</taxon>
        <taxon>Cronartium</taxon>
    </lineage>
</organism>
<protein>
    <submittedName>
        <fullName evidence="1">Uncharacterized protein</fullName>
    </submittedName>
</protein>
<evidence type="ECO:0000313" key="2">
    <source>
        <dbReference type="Proteomes" id="UP000886653"/>
    </source>
</evidence>
<evidence type="ECO:0000313" key="1">
    <source>
        <dbReference type="EMBL" id="KAG0143167.1"/>
    </source>
</evidence>
<reference evidence="1" key="1">
    <citation type="submission" date="2013-11" db="EMBL/GenBank/DDBJ databases">
        <title>Genome sequence of the fusiform rust pathogen reveals effectors for host alternation and coevolution with pine.</title>
        <authorList>
            <consortium name="DOE Joint Genome Institute"/>
            <person name="Smith K."/>
            <person name="Pendleton A."/>
            <person name="Kubisiak T."/>
            <person name="Anderson C."/>
            <person name="Salamov A."/>
            <person name="Aerts A."/>
            <person name="Riley R."/>
            <person name="Clum A."/>
            <person name="Lindquist E."/>
            <person name="Ence D."/>
            <person name="Campbell M."/>
            <person name="Kronenberg Z."/>
            <person name="Feau N."/>
            <person name="Dhillon B."/>
            <person name="Hamelin R."/>
            <person name="Burleigh J."/>
            <person name="Smith J."/>
            <person name="Yandell M."/>
            <person name="Nelson C."/>
            <person name="Grigoriev I."/>
            <person name="Davis J."/>
        </authorList>
    </citation>
    <scope>NUCLEOTIDE SEQUENCE</scope>
    <source>
        <strain evidence="1">G11</strain>
    </source>
</reference>